<dbReference type="Proteomes" id="UP000275078">
    <property type="component" value="Unassembled WGS sequence"/>
</dbReference>
<protein>
    <submittedName>
        <fullName evidence="2">Uncharacterized protein</fullName>
    </submittedName>
</protein>
<evidence type="ECO:0000313" key="2">
    <source>
        <dbReference type="EMBL" id="RPA73884.1"/>
    </source>
</evidence>
<feature type="compositionally biased region" description="Low complexity" evidence="1">
    <location>
        <begin position="102"/>
        <end position="115"/>
    </location>
</feature>
<sequence>MSGNNKRPLSTIWSEGSETDASESRRDSVSSTGSVIRWVPESERGGRENPIAHDLEVKTSEDNVKEAIAKFPEPPPRPVVARPISASDFPPPPPETPPPTVPKSLLVASQASVAARPLSSRSETDIESPAPSPSRFPSPPEYTELPDTSVKKNGAK</sequence>
<dbReference type="AlphaFoldDB" id="A0A3N4HW47"/>
<evidence type="ECO:0000313" key="3">
    <source>
        <dbReference type="Proteomes" id="UP000275078"/>
    </source>
</evidence>
<keyword evidence="3" id="KW-1185">Reference proteome</keyword>
<evidence type="ECO:0000256" key="1">
    <source>
        <dbReference type="SAM" id="MobiDB-lite"/>
    </source>
</evidence>
<proteinExistence type="predicted"/>
<accession>A0A3N4HW47</accession>
<gene>
    <name evidence="2" type="ORF">BJ508DRAFT_333653</name>
</gene>
<feature type="compositionally biased region" description="Pro residues" evidence="1">
    <location>
        <begin position="130"/>
        <end position="140"/>
    </location>
</feature>
<feature type="compositionally biased region" description="Pro residues" evidence="1">
    <location>
        <begin position="89"/>
        <end position="101"/>
    </location>
</feature>
<feature type="compositionally biased region" description="Basic and acidic residues" evidence="1">
    <location>
        <begin position="40"/>
        <end position="68"/>
    </location>
</feature>
<name>A0A3N4HW47_ASCIM</name>
<feature type="region of interest" description="Disordered" evidence="1">
    <location>
        <begin position="1"/>
        <end position="156"/>
    </location>
</feature>
<dbReference type="EMBL" id="ML119808">
    <property type="protein sequence ID" value="RPA73884.1"/>
    <property type="molecule type" value="Genomic_DNA"/>
</dbReference>
<feature type="compositionally biased region" description="Polar residues" evidence="1">
    <location>
        <begin position="1"/>
        <end position="16"/>
    </location>
</feature>
<organism evidence="2 3">
    <name type="scientific">Ascobolus immersus RN42</name>
    <dbReference type="NCBI Taxonomy" id="1160509"/>
    <lineage>
        <taxon>Eukaryota</taxon>
        <taxon>Fungi</taxon>
        <taxon>Dikarya</taxon>
        <taxon>Ascomycota</taxon>
        <taxon>Pezizomycotina</taxon>
        <taxon>Pezizomycetes</taxon>
        <taxon>Pezizales</taxon>
        <taxon>Ascobolaceae</taxon>
        <taxon>Ascobolus</taxon>
    </lineage>
</organism>
<reference evidence="2 3" key="1">
    <citation type="journal article" date="2018" name="Nat. Ecol. Evol.">
        <title>Pezizomycetes genomes reveal the molecular basis of ectomycorrhizal truffle lifestyle.</title>
        <authorList>
            <person name="Murat C."/>
            <person name="Payen T."/>
            <person name="Noel B."/>
            <person name="Kuo A."/>
            <person name="Morin E."/>
            <person name="Chen J."/>
            <person name="Kohler A."/>
            <person name="Krizsan K."/>
            <person name="Balestrini R."/>
            <person name="Da Silva C."/>
            <person name="Montanini B."/>
            <person name="Hainaut M."/>
            <person name="Levati E."/>
            <person name="Barry K.W."/>
            <person name="Belfiori B."/>
            <person name="Cichocki N."/>
            <person name="Clum A."/>
            <person name="Dockter R.B."/>
            <person name="Fauchery L."/>
            <person name="Guy J."/>
            <person name="Iotti M."/>
            <person name="Le Tacon F."/>
            <person name="Lindquist E.A."/>
            <person name="Lipzen A."/>
            <person name="Malagnac F."/>
            <person name="Mello A."/>
            <person name="Molinier V."/>
            <person name="Miyauchi S."/>
            <person name="Poulain J."/>
            <person name="Riccioni C."/>
            <person name="Rubini A."/>
            <person name="Sitrit Y."/>
            <person name="Splivallo R."/>
            <person name="Traeger S."/>
            <person name="Wang M."/>
            <person name="Zifcakova L."/>
            <person name="Wipf D."/>
            <person name="Zambonelli A."/>
            <person name="Paolocci F."/>
            <person name="Nowrousian M."/>
            <person name="Ottonello S."/>
            <person name="Baldrian P."/>
            <person name="Spatafora J.W."/>
            <person name="Henrissat B."/>
            <person name="Nagy L.G."/>
            <person name="Aury J.M."/>
            <person name="Wincker P."/>
            <person name="Grigoriev I.V."/>
            <person name="Bonfante P."/>
            <person name="Martin F.M."/>
        </authorList>
    </citation>
    <scope>NUCLEOTIDE SEQUENCE [LARGE SCALE GENOMIC DNA]</scope>
    <source>
        <strain evidence="2 3">RN42</strain>
    </source>
</reference>